<protein>
    <submittedName>
        <fullName evidence="2">Uncharacterized protein</fullName>
    </submittedName>
</protein>
<feature type="compositionally biased region" description="Acidic residues" evidence="1">
    <location>
        <begin position="86"/>
        <end position="109"/>
    </location>
</feature>
<accession>A0A8K1FHB0</accession>
<name>A0A8K1FHB0_PYTOL</name>
<feature type="region of interest" description="Disordered" evidence="1">
    <location>
        <begin position="1"/>
        <end position="116"/>
    </location>
</feature>
<comment type="caution">
    <text evidence="2">The sequence shown here is derived from an EMBL/GenBank/DDBJ whole genome shotgun (WGS) entry which is preliminary data.</text>
</comment>
<dbReference type="EMBL" id="SPLM01000109">
    <property type="protein sequence ID" value="TMW59552.1"/>
    <property type="molecule type" value="Genomic_DNA"/>
</dbReference>
<feature type="compositionally biased region" description="Low complexity" evidence="1">
    <location>
        <begin position="188"/>
        <end position="204"/>
    </location>
</feature>
<feature type="compositionally biased region" description="Low complexity" evidence="1">
    <location>
        <begin position="247"/>
        <end position="273"/>
    </location>
</feature>
<keyword evidence="3" id="KW-1185">Reference proteome</keyword>
<evidence type="ECO:0000256" key="1">
    <source>
        <dbReference type="SAM" id="MobiDB-lite"/>
    </source>
</evidence>
<gene>
    <name evidence="2" type="ORF">Poli38472_004621</name>
</gene>
<feature type="compositionally biased region" description="Basic and acidic residues" evidence="1">
    <location>
        <begin position="40"/>
        <end position="54"/>
    </location>
</feature>
<sequence length="290" mass="32836">MKTSRFSFRSPKMRVTGSNRGLTSLFALKARKSSLEDIASDPRDEHKAKTRTDHDEEEEEDDERRRIQIHRRRASSAPLPPTKTVEDEDEDEEEEEEEPHTSEEDDDEDVRATHPMPSDVLALQEELRLLERAKADAEHAWRQENTRLRTLLAAAKDREAKQQSHVEQLEDQLEAYSLELTRQQLDKPSGARSSTASCSTSSSPSANERVLLRLLVQIVGKEPLRALLAQTSPSTTPAQLRRRLITQTQTLRRRQPPASDASISPPSTSSASPPRLPRPSTKQYEMSDAM</sequence>
<feature type="region of interest" description="Disordered" evidence="1">
    <location>
        <begin position="247"/>
        <end position="290"/>
    </location>
</feature>
<proteinExistence type="predicted"/>
<dbReference type="AlphaFoldDB" id="A0A8K1FHB0"/>
<reference evidence="2" key="1">
    <citation type="submission" date="2019-03" db="EMBL/GenBank/DDBJ databases">
        <title>Long read genome sequence of the mycoparasitic Pythium oligandrum ATCC 38472 isolated from sugarbeet rhizosphere.</title>
        <authorList>
            <person name="Gaulin E."/>
        </authorList>
    </citation>
    <scope>NUCLEOTIDE SEQUENCE</scope>
    <source>
        <strain evidence="2">ATCC 38472_TT</strain>
    </source>
</reference>
<feature type="region of interest" description="Disordered" evidence="1">
    <location>
        <begin position="184"/>
        <end position="204"/>
    </location>
</feature>
<dbReference type="Proteomes" id="UP000794436">
    <property type="component" value="Unassembled WGS sequence"/>
</dbReference>
<evidence type="ECO:0000313" key="3">
    <source>
        <dbReference type="Proteomes" id="UP000794436"/>
    </source>
</evidence>
<organism evidence="2 3">
    <name type="scientific">Pythium oligandrum</name>
    <name type="common">Mycoparasitic fungus</name>
    <dbReference type="NCBI Taxonomy" id="41045"/>
    <lineage>
        <taxon>Eukaryota</taxon>
        <taxon>Sar</taxon>
        <taxon>Stramenopiles</taxon>
        <taxon>Oomycota</taxon>
        <taxon>Peronosporomycetes</taxon>
        <taxon>Pythiales</taxon>
        <taxon>Pythiaceae</taxon>
        <taxon>Pythium</taxon>
    </lineage>
</organism>
<evidence type="ECO:0000313" key="2">
    <source>
        <dbReference type="EMBL" id="TMW59552.1"/>
    </source>
</evidence>